<dbReference type="EMBL" id="JANFQO010000037">
    <property type="protein sequence ID" value="MCQ4167605.1"/>
    <property type="molecule type" value="Genomic_DNA"/>
</dbReference>
<keyword evidence="2" id="KW-0808">Transferase</keyword>
<dbReference type="RefSeq" id="WP_255916790.1">
    <property type="nucleotide sequence ID" value="NZ_JANFQO010000037.1"/>
</dbReference>
<keyword evidence="6" id="KW-1185">Reference proteome</keyword>
<keyword evidence="1 5" id="KW-0489">Methyltransferase</keyword>
<dbReference type="Gene3D" id="3.40.50.150">
    <property type="entry name" value="Vaccinia Virus protein VP39"/>
    <property type="match status" value="1"/>
</dbReference>
<evidence type="ECO:0000313" key="6">
    <source>
        <dbReference type="Proteomes" id="UP001165498"/>
    </source>
</evidence>
<reference evidence="5" key="1">
    <citation type="submission" date="2022-07" db="EMBL/GenBank/DDBJ databases">
        <title>Tahibacter sp., a new gammaproteobacterium isolated from the silt sample collected at pig farm.</title>
        <authorList>
            <person name="Chen H."/>
        </authorList>
    </citation>
    <scope>NUCLEOTIDE SEQUENCE</scope>
    <source>
        <strain evidence="5">P2K</strain>
    </source>
</reference>
<evidence type="ECO:0000256" key="1">
    <source>
        <dbReference type="ARBA" id="ARBA00022603"/>
    </source>
</evidence>
<dbReference type="InterPro" id="IPR029063">
    <property type="entry name" value="SAM-dependent_MTases_sf"/>
</dbReference>
<protein>
    <submittedName>
        <fullName evidence="5">Methyltransferase domain-containing protein</fullName>
    </submittedName>
</protein>
<dbReference type="PANTHER" id="PTHR43464:SF19">
    <property type="entry name" value="UBIQUINONE BIOSYNTHESIS O-METHYLTRANSFERASE, MITOCHONDRIAL"/>
    <property type="match status" value="1"/>
</dbReference>
<comment type="caution">
    <text evidence="5">The sequence shown here is derived from an EMBL/GenBank/DDBJ whole genome shotgun (WGS) entry which is preliminary data.</text>
</comment>
<dbReference type="CDD" id="cd02440">
    <property type="entry name" value="AdoMet_MTases"/>
    <property type="match status" value="1"/>
</dbReference>
<dbReference type="GO" id="GO:0032259">
    <property type="term" value="P:methylation"/>
    <property type="evidence" value="ECO:0007669"/>
    <property type="project" value="UniProtKB-KW"/>
</dbReference>
<dbReference type="PANTHER" id="PTHR43464">
    <property type="entry name" value="METHYLTRANSFERASE"/>
    <property type="match status" value="1"/>
</dbReference>
<evidence type="ECO:0000256" key="3">
    <source>
        <dbReference type="ARBA" id="ARBA00022691"/>
    </source>
</evidence>
<dbReference type="InterPro" id="IPR013216">
    <property type="entry name" value="Methyltransf_11"/>
</dbReference>
<organism evidence="5 6">
    <name type="scientific">Tahibacter harae</name>
    <dbReference type="NCBI Taxonomy" id="2963937"/>
    <lineage>
        <taxon>Bacteria</taxon>
        <taxon>Pseudomonadati</taxon>
        <taxon>Pseudomonadota</taxon>
        <taxon>Gammaproteobacteria</taxon>
        <taxon>Lysobacterales</taxon>
        <taxon>Rhodanobacteraceae</taxon>
        <taxon>Tahibacter</taxon>
    </lineage>
</organism>
<dbReference type="SUPFAM" id="SSF53335">
    <property type="entry name" value="S-adenosyl-L-methionine-dependent methyltransferases"/>
    <property type="match status" value="1"/>
</dbReference>
<proteinExistence type="predicted"/>
<accession>A0ABT1QZ90</accession>
<sequence length="242" mass="27101">MTQNIYDSPAFFAAYSQLPRSRHGLAAAPEWPSLQALLPAINGKRILDLGCGYGWFSRWAAAHGAARVLALDVSERMLERARSMPTPSTISYRQADLHHLALPESSFDLAFSSLTFHYIENLPRLFAAIHASLAKAGQLVFSIEHPIYMAPRNPGWQTSEDGRKTWPLDSYQDEGRRVTDWLAKGVVKYHRTLGTLLNTLIRAGFTIRHVEEWGPSEAQVASSPELADERERPMLLLVSVMC</sequence>
<dbReference type="GO" id="GO:0008168">
    <property type="term" value="F:methyltransferase activity"/>
    <property type="evidence" value="ECO:0007669"/>
    <property type="project" value="UniProtKB-KW"/>
</dbReference>
<evidence type="ECO:0000259" key="4">
    <source>
        <dbReference type="Pfam" id="PF08241"/>
    </source>
</evidence>
<keyword evidence="3" id="KW-0949">S-adenosyl-L-methionine</keyword>
<evidence type="ECO:0000256" key="2">
    <source>
        <dbReference type="ARBA" id="ARBA00022679"/>
    </source>
</evidence>
<evidence type="ECO:0000313" key="5">
    <source>
        <dbReference type="EMBL" id="MCQ4167605.1"/>
    </source>
</evidence>
<name>A0ABT1QZ90_9GAMM</name>
<dbReference type="Pfam" id="PF08241">
    <property type="entry name" value="Methyltransf_11"/>
    <property type="match status" value="1"/>
</dbReference>
<feature type="domain" description="Methyltransferase type 11" evidence="4">
    <location>
        <begin position="47"/>
        <end position="141"/>
    </location>
</feature>
<dbReference type="Proteomes" id="UP001165498">
    <property type="component" value="Unassembled WGS sequence"/>
</dbReference>
<gene>
    <name evidence="5" type="ORF">NM961_23090</name>
</gene>